<evidence type="ECO:0000313" key="4">
    <source>
        <dbReference type="Proteomes" id="UP001153069"/>
    </source>
</evidence>
<dbReference type="AlphaFoldDB" id="A0A9N8DEX6"/>
<feature type="compositionally biased region" description="Low complexity" evidence="1">
    <location>
        <begin position="31"/>
        <end position="42"/>
    </location>
</feature>
<comment type="caution">
    <text evidence="3">The sequence shown here is derived from an EMBL/GenBank/DDBJ whole genome shotgun (WGS) entry which is preliminary data.</text>
</comment>
<dbReference type="InterPro" id="IPR027417">
    <property type="entry name" value="P-loop_NTPase"/>
</dbReference>
<name>A0A9N8DEX6_9STRA</name>
<dbReference type="EMBL" id="CAICTM010000056">
    <property type="protein sequence ID" value="CAB9499265.1"/>
    <property type="molecule type" value="Genomic_DNA"/>
</dbReference>
<keyword evidence="2" id="KW-0472">Membrane</keyword>
<feature type="compositionally biased region" description="Low complexity" evidence="1">
    <location>
        <begin position="125"/>
        <end position="143"/>
    </location>
</feature>
<organism evidence="3 4">
    <name type="scientific">Seminavis robusta</name>
    <dbReference type="NCBI Taxonomy" id="568900"/>
    <lineage>
        <taxon>Eukaryota</taxon>
        <taxon>Sar</taxon>
        <taxon>Stramenopiles</taxon>
        <taxon>Ochrophyta</taxon>
        <taxon>Bacillariophyta</taxon>
        <taxon>Bacillariophyceae</taxon>
        <taxon>Bacillariophycidae</taxon>
        <taxon>Naviculales</taxon>
        <taxon>Naviculaceae</taxon>
        <taxon>Seminavis</taxon>
    </lineage>
</organism>
<feature type="transmembrane region" description="Helical" evidence="2">
    <location>
        <begin position="51"/>
        <end position="72"/>
    </location>
</feature>
<evidence type="ECO:0008006" key="5">
    <source>
        <dbReference type="Google" id="ProtNLM"/>
    </source>
</evidence>
<proteinExistence type="predicted"/>
<dbReference type="Proteomes" id="UP001153069">
    <property type="component" value="Unassembled WGS sequence"/>
</dbReference>
<gene>
    <name evidence="3" type="ORF">SEMRO_57_G033200.1</name>
</gene>
<accession>A0A9N8DEX6</accession>
<feature type="compositionally biased region" description="Polar residues" evidence="1">
    <location>
        <begin position="98"/>
        <end position="124"/>
    </location>
</feature>
<keyword evidence="2" id="KW-0812">Transmembrane</keyword>
<evidence type="ECO:0000256" key="1">
    <source>
        <dbReference type="SAM" id="MobiDB-lite"/>
    </source>
</evidence>
<evidence type="ECO:0000256" key="2">
    <source>
        <dbReference type="SAM" id="Phobius"/>
    </source>
</evidence>
<feature type="region of interest" description="Disordered" evidence="1">
    <location>
        <begin position="81"/>
        <end position="143"/>
    </location>
</feature>
<evidence type="ECO:0000313" key="3">
    <source>
        <dbReference type="EMBL" id="CAB9499265.1"/>
    </source>
</evidence>
<reference evidence="3" key="1">
    <citation type="submission" date="2020-06" db="EMBL/GenBank/DDBJ databases">
        <authorList>
            <consortium name="Plant Systems Biology data submission"/>
        </authorList>
    </citation>
    <scope>NUCLEOTIDE SEQUENCE</scope>
    <source>
        <strain evidence="3">D6</strain>
    </source>
</reference>
<protein>
    <recommendedName>
        <fullName evidence="5">Sulfotransferase domain-containing protein</fullName>
    </recommendedName>
</protein>
<keyword evidence="4" id="KW-1185">Reference proteome</keyword>
<dbReference type="OrthoDB" id="47283at2759"/>
<keyword evidence="2" id="KW-1133">Transmembrane helix</keyword>
<feature type="region of interest" description="Disordered" evidence="1">
    <location>
        <begin position="22"/>
        <end position="42"/>
    </location>
</feature>
<sequence>MAPPSENYYDEQDEETHEIEALITSDESAESRLQQQHQSSQQRLRRPFSSCLVLIVALIISVFSGSLGFLWGRRQQSPLSASTSVKLDEDNDTPIGVASSSIPDKTTTTTSLSPSAQPTTTISVQPTNTITAPPTPTSTITSQTIKQQQIDNFRRGNGLMLNFHIVHHGGTTFCQVIGRHLKAPTFACLGPKPEDHVGPDYPKIRPWKYNDTDDRIQNIRQYFNMISWEFMIPPGSGKNQINETNWEHPQLVSVFVIREPISRTLAGDRFVDNNWPNLHTNGTLEEWMEFANADKHTDNYALRVLAGPDCCNGTHTDRSHFERARKQVSRFTFVLDIECLDAGMAELARVLDIDLGPPDNKPRKSHNHKPPSERIPYREVYDYLLERNKLDIELYEWAKARSLVNCSELALAQTMNVTSGAPDNQSIKESNHP</sequence>
<dbReference type="Gene3D" id="3.40.50.300">
    <property type="entry name" value="P-loop containing nucleotide triphosphate hydrolases"/>
    <property type="match status" value="1"/>
</dbReference>